<dbReference type="Proteomes" id="UP001174936">
    <property type="component" value="Unassembled WGS sequence"/>
</dbReference>
<comment type="caution">
    <text evidence="2">The sequence shown here is derived from an EMBL/GenBank/DDBJ whole genome shotgun (WGS) entry which is preliminary data.</text>
</comment>
<sequence length="310" mass="34873">MRLGSIWCLFIHFRFGELEASAVRRCSVRVNIRRVCALRNAAETPASTRRVVSISAVRDINVGVSRARHLTLSSMTTNNNQRGTGPCRICHDNRCWYLCCWTRIAVWARHRPRARPSWRWSCRHSAPWTGCRLSDCWFCRSLPSFPCVIAKGKSRRPLDRAMDTPPPSPAELSSASCVTLLHGALRPTHTQMQLLHVCIRCCLVASLAPSSRLARNRNGNRNMSRMSSLRRAKPKQRLASLGWVSQTGVCRQSKAKSRGICVAAKVRSPICPRLIGAQANRMPNRASVPLAREIVQSSPRSGRIWGKKMR</sequence>
<keyword evidence="1" id="KW-0732">Signal</keyword>
<evidence type="ECO:0008006" key="4">
    <source>
        <dbReference type="Google" id="ProtNLM"/>
    </source>
</evidence>
<accession>A0AA39YS79</accession>
<gene>
    <name evidence="2" type="ORF">B0T16DRAFT_66314</name>
</gene>
<evidence type="ECO:0000313" key="3">
    <source>
        <dbReference type="Proteomes" id="UP001174936"/>
    </source>
</evidence>
<feature type="chain" id="PRO_5041420174" description="Secreted protein" evidence="1">
    <location>
        <begin position="21"/>
        <end position="310"/>
    </location>
</feature>
<dbReference type="EMBL" id="JAULSV010000001">
    <property type="protein sequence ID" value="KAK0657673.1"/>
    <property type="molecule type" value="Genomic_DNA"/>
</dbReference>
<feature type="signal peptide" evidence="1">
    <location>
        <begin position="1"/>
        <end position="20"/>
    </location>
</feature>
<evidence type="ECO:0000256" key="1">
    <source>
        <dbReference type="SAM" id="SignalP"/>
    </source>
</evidence>
<protein>
    <recommendedName>
        <fullName evidence="4">Secreted protein</fullName>
    </recommendedName>
</protein>
<organism evidence="2 3">
    <name type="scientific">Cercophora newfieldiana</name>
    <dbReference type="NCBI Taxonomy" id="92897"/>
    <lineage>
        <taxon>Eukaryota</taxon>
        <taxon>Fungi</taxon>
        <taxon>Dikarya</taxon>
        <taxon>Ascomycota</taxon>
        <taxon>Pezizomycotina</taxon>
        <taxon>Sordariomycetes</taxon>
        <taxon>Sordariomycetidae</taxon>
        <taxon>Sordariales</taxon>
        <taxon>Lasiosphaeriaceae</taxon>
        <taxon>Cercophora</taxon>
    </lineage>
</organism>
<keyword evidence="3" id="KW-1185">Reference proteome</keyword>
<reference evidence="2" key="1">
    <citation type="submission" date="2023-06" db="EMBL/GenBank/DDBJ databases">
        <title>Genome-scale phylogeny and comparative genomics of the fungal order Sordariales.</title>
        <authorList>
            <consortium name="Lawrence Berkeley National Laboratory"/>
            <person name="Hensen N."/>
            <person name="Bonometti L."/>
            <person name="Westerberg I."/>
            <person name="Brannstrom I.O."/>
            <person name="Guillou S."/>
            <person name="Cros-Aarteil S."/>
            <person name="Calhoun S."/>
            <person name="Haridas S."/>
            <person name="Kuo A."/>
            <person name="Mondo S."/>
            <person name="Pangilinan J."/>
            <person name="Riley R."/>
            <person name="Labutti K."/>
            <person name="Andreopoulos B."/>
            <person name="Lipzen A."/>
            <person name="Chen C."/>
            <person name="Yanf M."/>
            <person name="Daum C."/>
            <person name="Ng V."/>
            <person name="Clum A."/>
            <person name="Steindorff A."/>
            <person name="Ohm R."/>
            <person name="Martin F."/>
            <person name="Silar P."/>
            <person name="Natvig D."/>
            <person name="Lalanne C."/>
            <person name="Gautier V."/>
            <person name="Ament-Velasquez S.L."/>
            <person name="Kruys A."/>
            <person name="Hutchinson M.I."/>
            <person name="Powell A.J."/>
            <person name="Barry K."/>
            <person name="Miller A.N."/>
            <person name="Grigoriev I.V."/>
            <person name="Debuchy R."/>
            <person name="Gladieux P."/>
            <person name="Thoren M.H."/>
            <person name="Johannesson H."/>
        </authorList>
    </citation>
    <scope>NUCLEOTIDE SEQUENCE</scope>
    <source>
        <strain evidence="2">SMH2532-1</strain>
    </source>
</reference>
<proteinExistence type="predicted"/>
<evidence type="ECO:0000313" key="2">
    <source>
        <dbReference type="EMBL" id="KAK0657673.1"/>
    </source>
</evidence>
<dbReference type="AlphaFoldDB" id="A0AA39YS79"/>
<name>A0AA39YS79_9PEZI</name>